<feature type="domain" description="Thioredoxin" evidence="9">
    <location>
        <begin position="2"/>
        <end position="168"/>
    </location>
</feature>
<dbReference type="GO" id="GO:0045454">
    <property type="term" value="P:cell redox homeostasis"/>
    <property type="evidence" value="ECO:0007669"/>
    <property type="project" value="TreeGrafter"/>
</dbReference>
<dbReference type="InterPro" id="IPR013740">
    <property type="entry name" value="Redoxin"/>
</dbReference>
<accession>A0A9P6Q098</accession>
<comment type="similarity">
    <text evidence="1 8">Belongs to the peroxiredoxin family. Prx5 subfamily.</text>
</comment>
<keyword evidence="5 8" id="KW-0676">Redox-active center</keyword>
<dbReference type="GO" id="GO:0034599">
    <property type="term" value="P:cellular response to oxidative stress"/>
    <property type="evidence" value="ECO:0007669"/>
    <property type="project" value="InterPro"/>
</dbReference>
<dbReference type="PANTHER" id="PTHR10430:SF16">
    <property type="entry name" value="PEROXIREDOXIN-5, MITOCHONDRIAL"/>
    <property type="match status" value="1"/>
</dbReference>
<dbReference type="CDD" id="cd03013">
    <property type="entry name" value="PRX5_like"/>
    <property type="match status" value="1"/>
</dbReference>
<evidence type="ECO:0000256" key="7">
    <source>
        <dbReference type="PIRSR" id="PIRSR637944-1"/>
    </source>
</evidence>
<evidence type="ECO:0000313" key="11">
    <source>
        <dbReference type="Proteomes" id="UP000807716"/>
    </source>
</evidence>
<dbReference type="InterPro" id="IPR013766">
    <property type="entry name" value="Thioredoxin_domain"/>
</dbReference>
<dbReference type="GO" id="GO:0008379">
    <property type="term" value="F:thioredoxin peroxidase activity"/>
    <property type="evidence" value="ECO:0007669"/>
    <property type="project" value="InterPro"/>
</dbReference>
<evidence type="ECO:0000256" key="6">
    <source>
        <dbReference type="ARBA" id="ARBA00079296"/>
    </source>
</evidence>
<dbReference type="Pfam" id="PF08534">
    <property type="entry name" value="Redoxin"/>
    <property type="match status" value="1"/>
</dbReference>
<organism evidence="10 11">
    <name type="scientific">Actinomortierella ambigua</name>
    <dbReference type="NCBI Taxonomy" id="1343610"/>
    <lineage>
        <taxon>Eukaryota</taxon>
        <taxon>Fungi</taxon>
        <taxon>Fungi incertae sedis</taxon>
        <taxon>Mucoromycota</taxon>
        <taxon>Mortierellomycotina</taxon>
        <taxon>Mortierellomycetes</taxon>
        <taxon>Mortierellales</taxon>
        <taxon>Mortierellaceae</taxon>
        <taxon>Actinomortierella</taxon>
    </lineage>
</organism>
<dbReference type="FunFam" id="3.40.30.10:FF:000020">
    <property type="entry name" value="Peroxiredoxin"/>
    <property type="match status" value="1"/>
</dbReference>
<dbReference type="GO" id="GO:0005739">
    <property type="term" value="C:mitochondrion"/>
    <property type="evidence" value="ECO:0007669"/>
    <property type="project" value="TreeGrafter"/>
</dbReference>
<evidence type="ECO:0000256" key="5">
    <source>
        <dbReference type="ARBA" id="ARBA00023284"/>
    </source>
</evidence>
<keyword evidence="4 8" id="KW-0560">Oxidoreductase</keyword>
<dbReference type="InterPro" id="IPR037944">
    <property type="entry name" value="PRX5-like"/>
</dbReference>
<comment type="function">
    <text evidence="8">Thiol-specific peroxidase that catalyzes the reduction of hydrogen peroxide and organic hydroperoxides to water and alcohols, respectively. Plays a role in cell protection against oxidative stress by detoxifying peroxides.</text>
</comment>
<gene>
    <name evidence="10" type="ORF">DFQ27_005014</name>
</gene>
<dbReference type="GO" id="GO:0042744">
    <property type="term" value="P:hydrogen peroxide catabolic process"/>
    <property type="evidence" value="ECO:0007669"/>
    <property type="project" value="TreeGrafter"/>
</dbReference>
<dbReference type="EMBL" id="JAAAJB010000352">
    <property type="protein sequence ID" value="KAG0257653.1"/>
    <property type="molecule type" value="Genomic_DNA"/>
</dbReference>
<dbReference type="GO" id="GO:0005777">
    <property type="term" value="C:peroxisome"/>
    <property type="evidence" value="ECO:0007669"/>
    <property type="project" value="TreeGrafter"/>
</dbReference>
<dbReference type="SUPFAM" id="SSF52833">
    <property type="entry name" value="Thioredoxin-like"/>
    <property type="match status" value="1"/>
</dbReference>
<evidence type="ECO:0000313" key="10">
    <source>
        <dbReference type="EMBL" id="KAG0257653.1"/>
    </source>
</evidence>
<protein>
    <recommendedName>
        <fullName evidence="6">Thioredoxin-dependent peroxiredoxin</fullName>
    </recommendedName>
</protein>
<evidence type="ECO:0000256" key="8">
    <source>
        <dbReference type="RuleBase" id="RU366011"/>
    </source>
</evidence>
<dbReference type="AlphaFoldDB" id="A0A9P6Q098"/>
<name>A0A9P6Q098_9FUNG</name>
<dbReference type="Proteomes" id="UP000807716">
    <property type="component" value="Unassembled WGS sequence"/>
</dbReference>
<evidence type="ECO:0000256" key="4">
    <source>
        <dbReference type="ARBA" id="ARBA00023002"/>
    </source>
</evidence>
<keyword evidence="3 8" id="KW-0049">Antioxidant</keyword>
<evidence type="ECO:0000259" key="9">
    <source>
        <dbReference type="PROSITE" id="PS51352"/>
    </source>
</evidence>
<dbReference type="PROSITE" id="PS51352">
    <property type="entry name" value="THIOREDOXIN_2"/>
    <property type="match status" value="1"/>
</dbReference>
<comment type="caution">
    <text evidence="10">The sequence shown here is derived from an EMBL/GenBank/DDBJ whole genome shotgun (WGS) entry which is preliminary data.</text>
</comment>
<evidence type="ECO:0000256" key="2">
    <source>
        <dbReference type="ARBA" id="ARBA00022559"/>
    </source>
</evidence>
<dbReference type="Gene3D" id="3.40.30.10">
    <property type="entry name" value="Glutaredoxin"/>
    <property type="match status" value="1"/>
</dbReference>
<sequence>MIQVGNKIPESILTYIPYDPELKDACGIPQPLNTDEDWKDKKVVLFGLPGAFTPTCSLQHLPEYAQRYKEFKDKGVDLIVCLSTTDAFVMDAWGRSLGVKDKVLMVADGNGDFVKDTGLVLDLSAKRMGAIRSQRFAMVIDHLKVTYLGVEPGGGLTVSGASAVLAHL</sequence>
<feature type="active site" description="Cysteine sulfenic acid (-SOH) intermediate" evidence="7">
    <location>
        <position position="56"/>
    </location>
</feature>
<evidence type="ECO:0000256" key="3">
    <source>
        <dbReference type="ARBA" id="ARBA00022862"/>
    </source>
</evidence>
<keyword evidence="2 8" id="KW-0575">Peroxidase</keyword>
<dbReference type="OrthoDB" id="1882547at2759"/>
<dbReference type="InterPro" id="IPR036249">
    <property type="entry name" value="Thioredoxin-like_sf"/>
</dbReference>
<reference evidence="10" key="1">
    <citation type="journal article" date="2020" name="Fungal Divers.">
        <title>Resolving the Mortierellaceae phylogeny through synthesis of multi-gene phylogenetics and phylogenomics.</title>
        <authorList>
            <person name="Vandepol N."/>
            <person name="Liber J."/>
            <person name="Desiro A."/>
            <person name="Na H."/>
            <person name="Kennedy M."/>
            <person name="Barry K."/>
            <person name="Grigoriev I.V."/>
            <person name="Miller A.N."/>
            <person name="O'Donnell K."/>
            <person name="Stajich J.E."/>
            <person name="Bonito G."/>
        </authorList>
    </citation>
    <scope>NUCLEOTIDE SEQUENCE</scope>
    <source>
        <strain evidence="10">BC1065</strain>
    </source>
</reference>
<keyword evidence="11" id="KW-1185">Reference proteome</keyword>
<proteinExistence type="inferred from homology"/>
<dbReference type="PANTHER" id="PTHR10430">
    <property type="entry name" value="PEROXIREDOXIN"/>
    <property type="match status" value="1"/>
</dbReference>
<evidence type="ECO:0000256" key="1">
    <source>
        <dbReference type="ARBA" id="ARBA00010505"/>
    </source>
</evidence>